<dbReference type="AlphaFoldDB" id="A0A9X2TBI7"/>
<dbReference type="Proteomes" id="UP001155027">
    <property type="component" value="Unassembled WGS sequence"/>
</dbReference>
<dbReference type="RefSeq" id="WP_259079858.1">
    <property type="nucleotide sequence ID" value="NZ_JANUAU010000003.1"/>
</dbReference>
<sequence>MEGSTYCSSKISVVAPVLRLRRNWCGWLRASAVIGESERLYTTREPSGDGANSLIWWSLFVTRVTSPVSTWTVKRRTGRKSVVSSITSASSSVASRCSS</sequence>
<comment type="caution">
    <text evidence="1">The sequence shown here is derived from an EMBL/GenBank/DDBJ whole genome shotgun (WGS) entry which is preliminary data.</text>
</comment>
<organism evidence="1 2">
    <name type="scientific">Salinibacter ruber</name>
    <dbReference type="NCBI Taxonomy" id="146919"/>
    <lineage>
        <taxon>Bacteria</taxon>
        <taxon>Pseudomonadati</taxon>
        <taxon>Rhodothermota</taxon>
        <taxon>Rhodothermia</taxon>
        <taxon>Rhodothermales</taxon>
        <taxon>Salinibacteraceae</taxon>
        <taxon>Salinibacter</taxon>
    </lineage>
</organism>
<accession>A0A9X2TBI7</accession>
<protein>
    <submittedName>
        <fullName evidence="1">Uncharacterized protein</fullName>
    </submittedName>
</protein>
<name>A0A9X2TBI7_9BACT</name>
<evidence type="ECO:0000313" key="1">
    <source>
        <dbReference type="EMBL" id="MCS3677370.1"/>
    </source>
</evidence>
<proteinExistence type="predicted"/>
<dbReference type="EMBL" id="JANUAU010000003">
    <property type="protein sequence ID" value="MCS3677370.1"/>
    <property type="molecule type" value="Genomic_DNA"/>
</dbReference>
<reference evidence="1" key="1">
    <citation type="submission" date="2022-08" db="EMBL/GenBank/DDBJ databases">
        <title>Genomic Encyclopedia of Type Strains, Phase V (KMG-V): Genome sequencing to study the core and pangenomes of soil and plant-associated prokaryotes.</title>
        <authorList>
            <person name="Whitman W."/>
        </authorList>
    </citation>
    <scope>NUCLEOTIDE SEQUENCE</scope>
    <source>
        <strain evidence="1">0</strain>
    </source>
</reference>
<evidence type="ECO:0000313" key="2">
    <source>
        <dbReference type="Proteomes" id="UP001155027"/>
    </source>
</evidence>
<gene>
    <name evidence="1" type="ORF">GGP71_001286</name>
</gene>